<reference evidence="2 3" key="1">
    <citation type="submission" date="2019-06" db="EMBL/GenBank/DDBJ databases">
        <title>Complete genome sequence of Antarcticibacterium flavum KCTC 52984T from an Antarctic marine sediment.</title>
        <authorList>
            <person name="Lee Y.M."/>
            <person name="Shin S.C."/>
        </authorList>
    </citation>
    <scope>NUCLEOTIDE SEQUENCE [LARGE SCALE GENOMIC DNA]</scope>
    <source>
        <strain evidence="2 3">KCTC 52984</strain>
    </source>
</reference>
<dbReference type="InterPro" id="IPR001214">
    <property type="entry name" value="SET_dom"/>
</dbReference>
<name>A0A5B7X533_9FLAO</name>
<protein>
    <submittedName>
        <fullName evidence="2">SET domain-containing protein</fullName>
    </submittedName>
</protein>
<organism evidence="2 3">
    <name type="scientific">Antarcticibacterium flavum</name>
    <dbReference type="NCBI Taxonomy" id="2058175"/>
    <lineage>
        <taxon>Bacteria</taxon>
        <taxon>Pseudomonadati</taxon>
        <taxon>Bacteroidota</taxon>
        <taxon>Flavobacteriia</taxon>
        <taxon>Flavobacteriales</taxon>
        <taxon>Flavobacteriaceae</taxon>
        <taxon>Antarcticibacterium</taxon>
    </lineage>
</organism>
<keyword evidence="3" id="KW-1185">Reference proteome</keyword>
<dbReference type="InterPro" id="IPR046341">
    <property type="entry name" value="SET_dom_sf"/>
</dbReference>
<dbReference type="CDD" id="cd08161">
    <property type="entry name" value="SET"/>
    <property type="match status" value="1"/>
</dbReference>
<dbReference type="Proteomes" id="UP000309016">
    <property type="component" value="Chromosome"/>
</dbReference>
<dbReference type="Pfam" id="PF00856">
    <property type="entry name" value="SET"/>
    <property type="match status" value="1"/>
</dbReference>
<dbReference type="AlphaFoldDB" id="A0A5B7X533"/>
<dbReference type="SUPFAM" id="SSF82199">
    <property type="entry name" value="SET domain"/>
    <property type="match status" value="1"/>
</dbReference>
<evidence type="ECO:0000313" key="2">
    <source>
        <dbReference type="EMBL" id="QCY69812.1"/>
    </source>
</evidence>
<dbReference type="KEGG" id="afla:FHG64_10595"/>
<gene>
    <name evidence="2" type="ORF">FHG64_10595</name>
</gene>
<evidence type="ECO:0000259" key="1">
    <source>
        <dbReference type="PROSITE" id="PS50280"/>
    </source>
</evidence>
<dbReference type="Gene3D" id="2.170.270.10">
    <property type="entry name" value="SET domain"/>
    <property type="match status" value="1"/>
</dbReference>
<feature type="domain" description="SET" evidence="1">
    <location>
        <begin position="4"/>
        <end position="112"/>
    </location>
</feature>
<dbReference type="EMBL" id="CP040812">
    <property type="protein sequence ID" value="QCY69812.1"/>
    <property type="molecule type" value="Genomic_DNA"/>
</dbReference>
<dbReference type="OrthoDB" id="166979at2"/>
<sequence>MMHPDTEVQFISEEIGYGVVAKKFIPRGTITWVQDELDQIYTPQQVEKMKDFSKQMIDKYTFRNNQGNFVLCWDISKYVNHSFKSNCFSTAYDFEIAVRDIQPGEELTDDYGYLNVTDAFKAKDEGTSRTTVYPDDLLNYHEEWDRILQETIAFLPQVDQPLMSLVSNKIQQEIKMVLNGEKQMESILSVYYQEETKIQQSN</sequence>
<dbReference type="PROSITE" id="PS50280">
    <property type="entry name" value="SET"/>
    <property type="match status" value="1"/>
</dbReference>
<proteinExistence type="predicted"/>
<evidence type="ECO:0000313" key="3">
    <source>
        <dbReference type="Proteomes" id="UP000309016"/>
    </source>
</evidence>
<dbReference type="RefSeq" id="WP_139066377.1">
    <property type="nucleotide sequence ID" value="NZ_CP040812.1"/>
</dbReference>
<accession>A0A5B7X533</accession>